<dbReference type="PROSITE" id="PS51276">
    <property type="entry name" value="PEPTIDASE_C56_PFPI"/>
    <property type="match status" value="1"/>
</dbReference>
<evidence type="ECO:0000259" key="2">
    <source>
        <dbReference type="Pfam" id="PF01965"/>
    </source>
</evidence>
<comment type="similarity">
    <text evidence="1">Belongs to the peptidase C56 family.</text>
</comment>
<evidence type="ECO:0000313" key="4">
    <source>
        <dbReference type="Proteomes" id="UP000441925"/>
    </source>
</evidence>
<dbReference type="CDD" id="cd03135">
    <property type="entry name" value="GATase1_DJ-1"/>
    <property type="match status" value="1"/>
</dbReference>
<gene>
    <name evidence="3" type="ORF">FYJ26_08930</name>
</gene>
<dbReference type="InterPro" id="IPR050325">
    <property type="entry name" value="Prot/Nucl_acid_deglycase"/>
</dbReference>
<dbReference type="PANTHER" id="PTHR48094:SF12">
    <property type="entry name" value="PARKINSON DISEASE PROTEIN 7 HOMOLOG"/>
    <property type="match status" value="1"/>
</dbReference>
<dbReference type="PANTHER" id="PTHR48094">
    <property type="entry name" value="PROTEIN/NUCLEIC ACID DEGLYCASE DJ-1-RELATED"/>
    <property type="match status" value="1"/>
</dbReference>
<accession>A0A6N7VWW6</accession>
<proteinExistence type="inferred from homology"/>
<dbReference type="Pfam" id="PF01965">
    <property type="entry name" value="DJ-1_PfpI"/>
    <property type="match status" value="1"/>
</dbReference>
<dbReference type="GO" id="GO:0005737">
    <property type="term" value="C:cytoplasm"/>
    <property type="evidence" value="ECO:0007669"/>
    <property type="project" value="TreeGrafter"/>
</dbReference>
<reference evidence="3 4" key="1">
    <citation type="submission" date="2019-08" db="EMBL/GenBank/DDBJ databases">
        <title>In-depth cultivation of the pig gut microbiome towards novel bacterial diversity and tailored functional studies.</title>
        <authorList>
            <person name="Wylensek D."/>
            <person name="Hitch T.C.A."/>
            <person name="Clavel T."/>
        </authorList>
    </citation>
    <scope>NUCLEOTIDE SEQUENCE [LARGE SCALE GENOMIC DNA]</scope>
    <source>
        <strain evidence="3 4">WCA-380-WT-2B</strain>
    </source>
</reference>
<dbReference type="InterPro" id="IPR006286">
    <property type="entry name" value="C56_PfpI-like"/>
</dbReference>
<dbReference type="NCBIfam" id="TIGR01383">
    <property type="entry name" value="not_thiJ"/>
    <property type="match status" value="1"/>
</dbReference>
<sequence length="194" mass="21735">MEKVLVFLADGCEEVEALTVVDYLRRADIKVDTASIKDDLNVCGSHDIIIKADKRIDEINNDEYSAIYIPGGTKAAERLRDDDRVIEVVKNFENTGKIISAICAGPIVLDRAGVLKNKKCVSFPSIEDELKDIGEYKKDELVVEDGNVLTSRGAATTIYLALKLVEKIKGEEAKENLKPTIQQNFVEKYFEFKY</sequence>
<dbReference type="InterPro" id="IPR006287">
    <property type="entry name" value="DJ-1"/>
</dbReference>
<protein>
    <submittedName>
        <fullName evidence="3">DJ-1/PfpI family protein</fullName>
    </submittedName>
</protein>
<evidence type="ECO:0000256" key="1">
    <source>
        <dbReference type="ARBA" id="ARBA00008542"/>
    </source>
</evidence>
<dbReference type="Proteomes" id="UP000441925">
    <property type="component" value="Unassembled WGS sequence"/>
</dbReference>
<organism evidence="3 4">
    <name type="scientific">Anaerococcus porci</name>
    <dbReference type="NCBI Taxonomy" id="2652269"/>
    <lineage>
        <taxon>Bacteria</taxon>
        <taxon>Bacillati</taxon>
        <taxon>Bacillota</taxon>
        <taxon>Tissierellia</taxon>
        <taxon>Tissierellales</taxon>
        <taxon>Peptoniphilaceae</taxon>
        <taxon>Anaerococcus</taxon>
    </lineage>
</organism>
<dbReference type="InterPro" id="IPR002818">
    <property type="entry name" value="DJ-1/PfpI"/>
</dbReference>
<keyword evidence="4" id="KW-1185">Reference proteome</keyword>
<dbReference type="InterPro" id="IPR029062">
    <property type="entry name" value="Class_I_gatase-like"/>
</dbReference>
<dbReference type="Gene3D" id="3.40.50.880">
    <property type="match status" value="1"/>
</dbReference>
<dbReference type="SUPFAM" id="SSF52317">
    <property type="entry name" value="Class I glutamine amidotransferase-like"/>
    <property type="match status" value="1"/>
</dbReference>
<name>A0A6N7VWW6_9FIRM</name>
<dbReference type="EMBL" id="VULQ01000013">
    <property type="protein sequence ID" value="MSS78514.1"/>
    <property type="molecule type" value="Genomic_DNA"/>
</dbReference>
<comment type="caution">
    <text evidence="3">The sequence shown here is derived from an EMBL/GenBank/DDBJ whole genome shotgun (WGS) entry which is preliminary data.</text>
</comment>
<dbReference type="AlphaFoldDB" id="A0A6N7VWW6"/>
<dbReference type="RefSeq" id="WP_154541674.1">
    <property type="nucleotide sequence ID" value="NZ_JAXDSU010000073.1"/>
</dbReference>
<evidence type="ECO:0000313" key="3">
    <source>
        <dbReference type="EMBL" id="MSS78514.1"/>
    </source>
</evidence>
<feature type="domain" description="DJ-1/PfpI" evidence="2">
    <location>
        <begin position="3"/>
        <end position="166"/>
    </location>
</feature>